<dbReference type="Proteomes" id="UP001054821">
    <property type="component" value="Chromosome 1"/>
</dbReference>
<keyword evidence="2" id="KW-1185">Reference proteome</keyword>
<sequence>MKFFCLYKSFQYIGFTYDGPTQYPYTKTFDEVSDEFFDIIFNQASQITCESGQAVVNDIVGTIEVPIYGHITGNEDRLEGLVNFANGEGSDGRRGREYEDNGDESDKFFYEIDNDAAIYDNYEFDANMQSSFGKVGNTYLPTDFVAYDDEEEDSYTNSKRI</sequence>
<dbReference type="EMBL" id="JAJFAZ020000001">
    <property type="protein sequence ID" value="KAI5351358.1"/>
    <property type="molecule type" value="Genomic_DNA"/>
</dbReference>
<evidence type="ECO:0000313" key="1">
    <source>
        <dbReference type="EMBL" id="KAI5351358.1"/>
    </source>
</evidence>
<dbReference type="AlphaFoldDB" id="A0AAD4ZNL3"/>
<gene>
    <name evidence="1" type="ORF">L3X38_004249</name>
</gene>
<comment type="caution">
    <text evidence="1">The sequence shown here is derived from an EMBL/GenBank/DDBJ whole genome shotgun (WGS) entry which is preliminary data.</text>
</comment>
<protein>
    <submittedName>
        <fullName evidence="1">Uncharacterized protein</fullName>
    </submittedName>
</protein>
<name>A0AAD4ZNL3_PRUDU</name>
<reference evidence="1 2" key="1">
    <citation type="journal article" date="2022" name="G3 (Bethesda)">
        <title>Whole-genome sequence and methylome profiling of the almond [Prunus dulcis (Mill.) D.A. Webb] cultivar 'Nonpareil'.</title>
        <authorList>
            <person name="D'Amico-Willman K.M."/>
            <person name="Ouma W.Z."/>
            <person name="Meulia T."/>
            <person name="Sideli G.M."/>
            <person name="Gradziel T.M."/>
            <person name="Fresnedo-Ramirez J."/>
        </authorList>
    </citation>
    <scope>NUCLEOTIDE SEQUENCE [LARGE SCALE GENOMIC DNA]</scope>
    <source>
        <strain evidence="1">Clone GOH B32 T37-40</strain>
    </source>
</reference>
<organism evidence="1 2">
    <name type="scientific">Prunus dulcis</name>
    <name type="common">Almond</name>
    <name type="synonym">Amygdalus dulcis</name>
    <dbReference type="NCBI Taxonomy" id="3755"/>
    <lineage>
        <taxon>Eukaryota</taxon>
        <taxon>Viridiplantae</taxon>
        <taxon>Streptophyta</taxon>
        <taxon>Embryophyta</taxon>
        <taxon>Tracheophyta</taxon>
        <taxon>Spermatophyta</taxon>
        <taxon>Magnoliopsida</taxon>
        <taxon>eudicotyledons</taxon>
        <taxon>Gunneridae</taxon>
        <taxon>Pentapetalae</taxon>
        <taxon>rosids</taxon>
        <taxon>fabids</taxon>
        <taxon>Rosales</taxon>
        <taxon>Rosaceae</taxon>
        <taxon>Amygdaloideae</taxon>
        <taxon>Amygdaleae</taxon>
        <taxon>Prunus</taxon>
    </lineage>
</organism>
<evidence type="ECO:0000313" key="2">
    <source>
        <dbReference type="Proteomes" id="UP001054821"/>
    </source>
</evidence>
<accession>A0AAD4ZNL3</accession>
<proteinExistence type="predicted"/>